<sequence length="354" mass="37649">MNTIGGPPTTRPTRPRTGRAAWALLLLAPISAELMFSAVGMPIMWLAFPLLIPLYGAGVLLVREATVRVGGGWPTLIVLGLVYELAEDGLGLQALTSPHLYNAAAWGPRVLGFNTTYWESQAGYHTVFSVLIPIVLTNLIFPELRTTSYLRRRGMIGIAITTAVGVVLLKIGFTTTTDPGYFAPLPFLFGLLIVMAALCYLALKIIPQRIGADWSPFAGRLPTRVPPAPVTGLVAGLATLVFLSLLMPMESPPTGPAWGTGGIVWLPMAFAAAVAIGTGIMIARWVPSMSDLHRIWLVGGALVAHTAYVVLTVLVHPGGTLRLVLAVTTGPILIILTVVLLAALARKVARRTSD</sequence>
<feature type="transmembrane region" description="Helical" evidence="1">
    <location>
        <begin position="262"/>
        <end position="283"/>
    </location>
</feature>
<keyword evidence="1" id="KW-1133">Transmembrane helix</keyword>
<feature type="transmembrane region" description="Helical" evidence="1">
    <location>
        <begin position="153"/>
        <end position="173"/>
    </location>
</feature>
<feature type="transmembrane region" description="Helical" evidence="1">
    <location>
        <begin position="43"/>
        <end position="62"/>
    </location>
</feature>
<dbReference type="STRING" id="630515.SAMN04489812_5673"/>
<name>A0A1H2A591_9ACTN</name>
<protein>
    <submittedName>
        <fullName evidence="2">Uncharacterized protein</fullName>
    </submittedName>
</protein>
<keyword evidence="1" id="KW-0812">Transmembrane</keyword>
<dbReference type="AlphaFoldDB" id="A0A1H2A591"/>
<gene>
    <name evidence="2" type="ORF">SAMN04489812_5673</name>
</gene>
<feature type="transmembrane region" description="Helical" evidence="1">
    <location>
        <begin position="321"/>
        <end position="345"/>
    </location>
</feature>
<evidence type="ECO:0000313" key="3">
    <source>
        <dbReference type="Proteomes" id="UP000199103"/>
    </source>
</evidence>
<dbReference type="RefSeq" id="WP_091530196.1">
    <property type="nucleotide sequence ID" value="NZ_LT629772.1"/>
</dbReference>
<proteinExistence type="predicted"/>
<feature type="transmembrane region" description="Helical" evidence="1">
    <location>
        <begin position="295"/>
        <end position="315"/>
    </location>
</feature>
<feature type="transmembrane region" description="Helical" evidence="1">
    <location>
        <begin position="20"/>
        <end position="37"/>
    </location>
</feature>
<organism evidence="2 3">
    <name type="scientific">Microlunatus soli</name>
    <dbReference type="NCBI Taxonomy" id="630515"/>
    <lineage>
        <taxon>Bacteria</taxon>
        <taxon>Bacillati</taxon>
        <taxon>Actinomycetota</taxon>
        <taxon>Actinomycetes</taxon>
        <taxon>Propionibacteriales</taxon>
        <taxon>Propionibacteriaceae</taxon>
        <taxon>Microlunatus</taxon>
    </lineage>
</organism>
<keyword evidence="1" id="KW-0472">Membrane</keyword>
<feature type="transmembrane region" description="Helical" evidence="1">
    <location>
        <begin position="185"/>
        <end position="206"/>
    </location>
</feature>
<dbReference type="OrthoDB" id="8478704at2"/>
<evidence type="ECO:0000313" key="2">
    <source>
        <dbReference type="EMBL" id="SDT41059.1"/>
    </source>
</evidence>
<reference evidence="2 3" key="1">
    <citation type="submission" date="2016-10" db="EMBL/GenBank/DDBJ databases">
        <authorList>
            <person name="de Groot N.N."/>
        </authorList>
    </citation>
    <scope>NUCLEOTIDE SEQUENCE [LARGE SCALE GENOMIC DNA]</scope>
    <source>
        <strain evidence="2 3">DSM 21800</strain>
    </source>
</reference>
<evidence type="ECO:0000256" key="1">
    <source>
        <dbReference type="SAM" id="Phobius"/>
    </source>
</evidence>
<feature type="transmembrane region" description="Helical" evidence="1">
    <location>
        <begin position="69"/>
        <end position="86"/>
    </location>
</feature>
<dbReference type="Proteomes" id="UP000199103">
    <property type="component" value="Chromosome I"/>
</dbReference>
<dbReference type="EMBL" id="LT629772">
    <property type="protein sequence ID" value="SDT41059.1"/>
    <property type="molecule type" value="Genomic_DNA"/>
</dbReference>
<keyword evidence="3" id="KW-1185">Reference proteome</keyword>
<feature type="transmembrane region" description="Helical" evidence="1">
    <location>
        <begin position="227"/>
        <end position="247"/>
    </location>
</feature>
<accession>A0A1H2A591</accession>
<feature type="transmembrane region" description="Helical" evidence="1">
    <location>
        <begin position="122"/>
        <end position="141"/>
    </location>
</feature>